<gene>
    <name evidence="1" type="ORF">UFOVP823_38</name>
</gene>
<name>A0A6J5PCV9_9CAUD</name>
<accession>A0A6J5PCV9</accession>
<sequence length="63" mass="7037">MKNPSDVPYIEDALMAWLERTTLSSPITPTSTIQAIMFDAGQQAVLQRIRAVHAKQRDNLIPS</sequence>
<dbReference type="EMBL" id="LR796773">
    <property type="protein sequence ID" value="CAB4165384.1"/>
    <property type="molecule type" value="Genomic_DNA"/>
</dbReference>
<proteinExistence type="predicted"/>
<reference evidence="1" key="1">
    <citation type="submission" date="2020-04" db="EMBL/GenBank/DDBJ databases">
        <authorList>
            <person name="Chiriac C."/>
            <person name="Salcher M."/>
            <person name="Ghai R."/>
            <person name="Kavagutti S V."/>
        </authorList>
    </citation>
    <scope>NUCLEOTIDE SEQUENCE</scope>
</reference>
<protein>
    <submittedName>
        <fullName evidence="1">Uncharacterized protein</fullName>
    </submittedName>
</protein>
<evidence type="ECO:0000313" key="1">
    <source>
        <dbReference type="EMBL" id="CAB4165384.1"/>
    </source>
</evidence>
<organism evidence="1">
    <name type="scientific">uncultured Caudovirales phage</name>
    <dbReference type="NCBI Taxonomy" id="2100421"/>
    <lineage>
        <taxon>Viruses</taxon>
        <taxon>Duplodnaviria</taxon>
        <taxon>Heunggongvirae</taxon>
        <taxon>Uroviricota</taxon>
        <taxon>Caudoviricetes</taxon>
        <taxon>Peduoviridae</taxon>
        <taxon>Maltschvirus</taxon>
        <taxon>Maltschvirus maltsch</taxon>
    </lineage>
</organism>